<dbReference type="EMBL" id="OU893353">
    <property type="protein sequence ID" value="CAG9790460.1"/>
    <property type="molecule type" value="Genomic_DNA"/>
</dbReference>
<reference evidence="7" key="1">
    <citation type="submission" date="2021-12" db="EMBL/GenBank/DDBJ databases">
        <authorList>
            <person name="King R."/>
        </authorList>
    </citation>
    <scope>NUCLEOTIDE SEQUENCE</scope>
</reference>
<evidence type="ECO:0000256" key="1">
    <source>
        <dbReference type="ARBA" id="ARBA00022723"/>
    </source>
</evidence>
<dbReference type="SMART" id="SM00355">
    <property type="entry name" value="ZnF_C2H2"/>
    <property type="match status" value="5"/>
</dbReference>
<accession>A0A9N9WF54</accession>
<evidence type="ECO:0000256" key="3">
    <source>
        <dbReference type="ARBA" id="ARBA00022771"/>
    </source>
</evidence>
<reference evidence="7" key="2">
    <citation type="submission" date="2022-10" db="EMBL/GenBank/DDBJ databases">
        <authorList>
            <consortium name="ENA_rothamsted_submissions"/>
            <consortium name="culmorum"/>
            <person name="King R."/>
        </authorList>
    </citation>
    <scope>NUCLEOTIDE SEQUENCE</scope>
</reference>
<evidence type="ECO:0000259" key="6">
    <source>
        <dbReference type="PROSITE" id="PS50157"/>
    </source>
</evidence>
<feature type="domain" description="C2H2-type" evidence="6">
    <location>
        <begin position="224"/>
        <end position="252"/>
    </location>
</feature>
<dbReference type="AlphaFoldDB" id="A0A9N9WF54"/>
<proteinExistence type="predicted"/>
<dbReference type="Gene3D" id="3.30.160.60">
    <property type="entry name" value="Classic Zinc Finger"/>
    <property type="match status" value="2"/>
</dbReference>
<dbReference type="PANTHER" id="PTHR24379">
    <property type="entry name" value="KRAB AND ZINC FINGER DOMAIN-CONTAINING"/>
    <property type="match status" value="1"/>
</dbReference>
<evidence type="ECO:0000313" key="8">
    <source>
        <dbReference type="Proteomes" id="UP001153714"/>
    </source>
</evidence>
<keyword evidence="3 5" id="KW-0863">Zinc-finger</keyword>
<keyword evidence="2" id="KW-0677">Repeat</keyword>
<dbReference type="InterPro" id="IPR013087">
    <property type="entry name" value="Znf_C2H2_type"/>
</dbReference>
<protein>
    <recommendedName>
        <fullName evidence="6">C2H2-type domain-containing protein</fullName>
    </recommendedName>
</protein>
<dbReference type="GO" id="GO:0008270">
    <property type="term" value="F:zinc ion binding"/>
    <property type="evidence" value="ECO:0007669"/>
    <property type="project" value="UniProtKB-KW"/>
</dbReference>
<evidence type="ECO:0000313" key="7">
    <source>
        <dbReference type="EMBL" id="CAG9790460.1"/>
    </source>
</evidence>
<keyword evidence="4" id="KW-0862">Zinc</keyword>
<evidence type="ECO:0000256" key="2">
    <source>
        <dbReference type="ARBA" id="ARBA00022737"/>
    </source>
</evidence>
<dbReference type="PROSITE" id="PS00028">
    <property type="entry name" value="ZINC_FINGER_C2H2_1"/>
    <property type="match status" value="2"/>
</dbReference>
<dbReference type="PANTHER" id="PTHR24379:SF121">
    <property type="entry name" value="C2H2-TYPE DOMAIN-CONTAINING PROTEIN"/>
    <property type="match status" value="1"/>
</dbReference>
<evidence type="ECO:0000256" key="4">
    <source>
        <dbReference type="ARBA" id="ARBA00022833"/>
    </source>
</evidence>
<organism evidence="7 8">
    <name type="scientific">Diatraea saccharalis</name>
    <name type="common">sugarcane borer</name>
    <dbReference type="NCBI Taxonomy" id="40085"/>
    <lineage>
        <taxon>Eukaryota</taxon>
        <taxon>Metazoa</taxon>
        <taxon>Ecdysozoa</taxon>
        <taxon>Arthropoda</taxon>
        <taxon>Hexapoda</taxon>
        <taxon>Insecta</taxon>
        <taxon>Pterygota</taxon>
        <taxon>Neoptera</taxon>
        <taxon>Endopterygota</taxon>
        <taxon>Lepidoptera</taxon>
        <taxon>Glossata</taxon>
        <taxon>Ditrysia</taxon>
        <taxon>Pyraloidea</taxon>
        <taxon>Crambidae</taxon>
        <taxon>Crambinae</taxon>
        <taxon>Diatraea</taxon>
    </lineage>
</organism>
<dbReference type="Proteomes" id="UP001153714">
    <property type="component" value="Chromosome 22"/>
</dbReference>
<keyword evidence="1" id="KW-0479">Metal-binding</keyword>
<gene>
    <name evidence="7" type="ORF">DIATSA_LOCUS8126</name>
</gene>
<keyword evidence="8" id="KW-1185">Reference proteome</keyword>
<name>A0A9N9WF54_9NEOP</name>
<dbReference type="PROSITE" id="PS50157">
    <property type="entry name" value="ZINC_FINGER_C2H2_2"/>
    <property type="match status" value="1"/>
</dbReference>
<sequence>MTDFIQLNIPVMVLNEKAMKFTCSQSVCISCLQQNVSFVQLSTCKHANILEFIFKFKEEYQSSVICQKCHHFLKKIELFKLQVQESLTILNSQAQINKPSRKTLHDLRISKTESADIIFKNEPSEQETYANPPQEHYSEITTEVKVEHDSYSDFETDAPLSEIKKEMRKVKKKKVKSKEVVKSKKRSLSEKYEGKIAVVTLSKKEMLEERERDAKKDSYLKLPYKCDSCITGFDHDLTLKDHNEKRHGTKKGGYLCDICKSVLGTESSYKEHTKRHFRRYVCQDCGKRKNNVYSVIKHYNETHGTIDTHFVCQDCGFTTESNRSYRYHRDKHKQKLQCSLCESTFVNNNGLRVHML</sequence>
<evidence type="ECO:0000256" key="5">
    <source>
        <dbReference type="PROSITE-ProRule" id="PRU00042"/>
    </source>
</evidence>
<dbReference type="OrthoDB" id="3565419at2759"/>